<dbReference type="RefSeq" id="WP_237377207.1">
    <property type="nucleotide sequence ID" value="NZ_CP071793.1"/>
</dbReference>
<organism evidence="3 4">
    <name type="scientific">Sulfidibacter corallicola</name>
    <dbReference type="NCBI Taxonomy" id="2818388"/>
    <lineage>
        <taxon>Bacteria</taxon>
        <taxon>Pseudomonadati</taxon>
        <taxon>Acidobacteriota</taxon>
        <taxon>Holophagae</taxon>
        <taxon>Acanthopleuribacterales</taxon>
        <taxon>Acanthopleuribacteraceae</taxon>
        <taxon>Sulfidibacter</taxon>
    </lineage>
</organism>
<evidence type="ECO:0000256" key="1">
    <source>
        <dbReference type="SAM" id="MobiDB-lite"/>
    </source>
</evidence>
<accession>A0A8A4TFQ9</accession>
<dbReference type="AlphaFoldDB" id="A0A8A4TFQ9"/>
<protein>
    <submittedName>
        <fullName evidence="3">Uncharacterized protein</fullName>
    </submittedName>
</protein>
<feature type="transmembrane region" description="Helical" evidence="2">
    <location>
        <begin position="121"/>
        <end position="143"/>
    </location>
</feature>
<reference evidence="3" key="1">
    <citation type="submission" date="2021-03" db="EMBL/GenBank/DDBJ databases">
        <title>Acanthopleuribacteraceae sp. M133.</title>
        <authorList>
            <person name="Wang G."/>
        </authorList>
    </citation>
    <scope>NUCLEOTIDE SEQUENCE</scope>
    <source>
        <strain evidence="3">M133</strain>
    </source>
</reference>
<name>A0A8A4TFQ9_SULCO</name>
<gene>
    <name evidence="3" type="ORF">J3U87_18240</name>
</gene>
<dbReference type="Proteomes" id="UP000663929">
    <property type="component" value="Chromosome"/>
</dbReference>
<feature type="compositionally biased region" description="Basic and acidic residues" evidence="1">
    <location>
        <begin position="54"/>
        <end position="69"/>
    </location>
</feature>
<keyword evidence="2" id="KW-0472">Membrane</keyword>
<feature type="transmembrane region" description="Helical" evidence="2">
    <location>
        <begin position="155"/>
        <end position="177"/>
    </location>
</feature>
<keyword evidence="2" id="KW-1133">Transmembrane helix</keyword>
<evidence type="ECO:0000313" key="4">
    <source>
        <dbReference type="Proteomes" id="UP000663929"/>
    </source>
</evidence>
<keyword evidence="4" id="KW-1185">Reference proteome</keyword>
<keyword evidence="2" id="KW-0812">Transmembrane</keyword>
<proteinExistence type="predicted"/>
<sequence length="200" mass="22173">MKVCYVCGAALAPDEPQCGQCRTTRETLAALRSARATPRFLFGSAKAASLPSRVEADTPSRPVVEDKPKKAAPKPKPAVVFSADGDSEPDLDLIVERDSPLDMVAEPEPAREPLLVRGSAHVADVAMVLLFNAWVLFMILWLSHRDFSDLVTFSLLPILFVMLSFTFLYFWLFLGLFKKTLGTMLVEYLRDRKSEPPLAS</sequence>
<evidence type="ECO:0000256" key="2">
    <source>
        <dbReference type="SAM" id="Phobius"/>
    </source>
</evidence>
<dbReference type="KEGG" id="scor:J3U87_18240"/>
<dbReference type="EMBL" id="CP071793">
    <property type="protein sequence ID" value="QTD47538.1"/>
    <property type="molecule type" value="Genomic_DNA"/>
</dbReference>
<evidence type="ECO:0000313" key="3">
    <source>
        <dbReference type="EMBL" id="QTD47538.1"/>
    </source>
</evidence>
<feature type="region of interest" description="Disordered" evidence="1">
    <location>
        <begin position="52"/>
        <end position="76"/>
    </location>
</feature>